<evidence type="ECO:0000313" key="2">
    <source>
        <dbReference type="EMBL" id="SDP22170.1"/>
    </source>
</evidence>
<reference evidence="2 3" key="1">
    <citation type="submission" date="2016-10" db="EMBL/GenBank/DDBJ databases">
        <authorList>
            <person name="de Groot N.N."/>
        </authorList>
    </citation>
    <scope>NUCLEOTIDE SEQUENCE [LARGE SCALE GENOMIC DNA]</scope>
    <source>
        <strain evidence="3">P4-7,KCTC 19426,CECT 7604</strain>
    </source>
</reference>
<dbReference type="STRING" id="1090615.SAMN04515671_3307"/>
<feature type="transmembrane region" description="Helical" evidence="1">
    <location>
        <begin position="119"/>
        <end position="140"/>
    </location>
</feature>
<evidence type="ECO:0000313" key="3">
    <source>
        <dbReference type="Proteomes" id="UP000198741"/>
    </source>
</evidence>
<proteinExistence type="predicted"/>
<feature type="transmembrane region" description="Helical" evidence="1">
    <location>
        <begin position="26"/>
        <end position="50"/>
    </location>
</feature>
<dbReference type="Proteomes" id="UP000198741">
    <property type="component" value="Chromosome I"/>
</dbReference>
<organism evidence="2 3">
    <name type="scientific">Nakamurella panacisegetis</name>
    <dbReference type="NCBI Taxonomy" id="1090615"/>
    <lineage>
        <taxon>Bacteria</taxon>
        <taxon>Bacillati</taxon>
        <taxon>Actinomycetota</taxon>
        <taxon>Actinomycetes</taxon>
        <taxon>Nakamurellales</taxon>
        <taxon>Nakamurellaceae</taxon>
        <taxon>Nakamurella</taxon>
    </lineage>
</organism>
<protein>
    <submittedName>
        <fullName evidence="2">Uncharacterized protein</fullName>
    </submittedName>
</protein>
<dbReference type="AlphaFoldDB" id="A0A1H0QY89"/>
<feature type="transmembrane region" description="Helical" evidence="1">
    <location>
        <begin position="91"/>
        <end position="112"/>
    </location>
</feature>
<dbReference type="RefSeq" id="WP_090477638.1">
    <property type="nucleotide sequence ID" value="NZ_LT629710.1"/>
</dbReference>
<feature type="transmembrane region" description="Helical" evidence="1">
    <location>
        <begin position="160"/>
        <end position="181"/>
    </location>
</feature>
<evidence type="ECO:0000256" key="1">
    <source>
        <dbReference type="SAM" id="Phobius"/>
    </source>
</evidence>
<dbReference type="OrthoDB" id="9911973at2"/>
<keyword evidence="1" id="KW-0812">Transmembrane</keyword>
<dbReference type="EMBL" id="LT629710">
    <property type="protein sequence ID" value="SDP22170.1"/>
    <property type="molecule type" value="Genomic_DNA"/>
</dbReference>
<sequence length="195" mass="19864">MNATRARTRRNPRESRPVDHSKNLRLVAALVTMLAAAACILASTLTWLALPDGAGHTTFVSGWGAISGGSQIAGQNINDAANGNGSFRPGLLGVIIGGFALLSAIALALPAYGRKPNRIPASVLTLCGLGGLAWGIIRIVAPNSLALPDSSGFTSGAGPWLLAGGSLIFLVTAVVVFLGRLDPPTPIGRRGGRPA</sequence>
<gene>
    <name evidence="2" type="ORF">SAMN04515671_3307</name>
</gene>
<keyword evidence="1" id="KW-1133">Transmembrane helix</keyword>
<keyword evidence="1" id="KW-0472">Membrane</keyword>
<accession>A0A1H0QY89</accession>
<keyword evidence="3" id="KW-1185">Reference proteome</keyword>
<name>A0A1H0QY89_9ACTN</name>